<gene>
    <name evidence="7" type="ORF">IPL58_16390</name>
</gene>
<organism evidence="7 8">
    <name type="scientific">Candidatus Proximibacter danicus</name>
    <dbReference type="NCBI Taxonomy" id="2954365"/>
    <lineage>
        <taxon>Bacteria</taxon>
        <taxon>Pseudomonadati</taxon>
        <taxon>Pseudomonadota</taxon>
        <taxon>Betaproteobacteria</taxon>
        <taxon>Candidatus Proximibacter</taxon>
    </lineage>
</organism>
<dbReference type="Gene3D" id="1.20.1080.10">
    <property type="entry name" value="Glycerol uptake facilitator protein"/>
    <property type="match status" value="1"/>
</dbReference>
<feature type="compositionally biased region" description="Low complexity" evidence="5">
    <location>
        <begin position="663"/>
        <end position="672"/>
    </location>
</feature>
<keyword evidence="3 6" id="KW-1133">Transmembrane helix</keyword>
<keyword evidence="4 6" id="KW-0472">Membrane</keyword>
<feature type="transmembrane region" description="Helical" evidence="6">
    <location>
        <begin position="348"/>
        <end position="368"/>
    </location>
</feature>
<dbReference type="EMBL" id="JADJUC010000031">
    <property type="protein sequence ID" value="MBK8525463.1"/>
    <property type="molecule type" value="Genomic_DNA"/>
</dbReference>
<feature type="region of interest" description="Disordered" evidence="5">
    <location>
        <begin position="659"/>
        <end position="683"/>
    </location>
</feature>
<evidence type="ECO:0000256" key="6">
    <source>
        <dbReference type="SAM" id="Phobius"/>
    </source>
</evidence>
<evidence type="ECO:0000256" key="2">
    <source>
        <dbReference type="ARBA" id="ARBA00022692"/>
    </source>
</evidence>
<name>A0A9D7PSM3_9PROT</name>
<evidence type="ECO:0000256" key="3">
    <source>
        <dbReference type="ARBA" id="ARBA00022989"/>
    </source>
</evidence>
<protein>
    <submittedName>
        <fullName evidence="7">Site-specific recombinase</fullName>
    </submittedName>
</protein>
<dbReference type="Pfam" id="PF10136">
    <property type="entry name" value="SpecificRecomb"/>
    <property type="match status" value="1"/>
</dbReference>
<feature type="transmembrane region" description="Helical" evidence="6">
    <location>
        <begin position="380"/>
        <end position="401"/>
    </location>
</feature>
<feature type="transmembrane region" description="Helical" evidence="6">
    <location>
        <begin position="488"/>
        <end position="512"/>
    </location>
</feature>
<comment type="subcellular location">
    <subcellularLocation>
        <location evidence="1">Membrane</location>
        <topology evidence="1">Multi-pass membrane protein</topology>
    </subcellularLocation>
</comment>
<evidence type="ECO:0000256" key="1">
    <source>
        <dbReference type="ARBA" id="ARBA00004141"/>
    </source>
</evidence>
<feature type="transmembrane region" description="Helical" evidence="6">
    <location>
        <begin position="558"/>
        <end position="578"/>
    </location>
</feature>
<feature type="transmembrane region" description="Helical" evidence="6">
    <location>
        <begin position="443"/>
        <end position="467"/>
    </location>
</feature>
<dbReference type="PIRSF" id="PIRSF015380">
    <property type="entry name" value="Site-sp_rcmb"/>
    <property type="match status" value="1"/>
</dbReference>
<evidence type="ECO:0000313" key="8">
    <source>
        <dbReference type="Proteomes" id="UP000886689"/>
    </source>
</evidence>
<sequence>MIQFPSLRYSNAIADYRDHGDPLRLFTEIYAVMRPKRADDSASAIANHLALLDLLDADEGLRQGLRDAFAKLISTRAMVSYLTDSGILPPTGFFSELMRIVSHRLLPEIQNTGEFRDCLHIVLNHKDDWVWLGEIPIENSIRFWHQLIPAGELGEHERRRLVDQFIEAMLVLAYRISGLDVQQDLLRLGGTLADQAPAFRAVAGEAQRYANALHAAHDNGERPQDDEKHLLVLIDQCQDLINRAHRAAQRVGTSLSLSFTLRRAYQCLSRLEVLATLLGSHWRDGGETIAIEQWSNLVRQTVRAENQRNSIRQHVSRGIGLLALRVTDNAAKSGEHYITESRSAYYGMWRSAMGAGAIIAVLALLKIFTSKLDLAPIGYAFLYSMIYGLGFALIYMLHLTIATKQPAMTAQTIASYLGEAESGKQQELDRLVDLIAAVARSQIAAIIGNVAIALPVAMLIGLAWANISGEPMLDPGKGAHLIGDLDPLSWALPHAAIAGLFLFFSGIISGYFDNLASYSRIGERVAQLRWLGLLAGRERAARIGNYIDANLGGLSGNFLFGCMLGTAGTIGMILGLPIDIRHIAFSSANLGYALTAFRFDLPLITLAWGGLGVLLIGFINLGVSFALALWMSLRAREVAFTQTRELLSTLWQRLKSDPRSFVSAPAESTTAPPSAPPAEGTGH</sequence>
<evidence type="ECO:0000313" key="7">
    <source>
        <dbReference type="EMBL" id="MBK8525463.1"/>
    </source>
</evidence>
<dbReference type="AlphaFoldDB" id="A0A9D7PSM3"/>
<dbReference type="Proteomes" id="UP000886689">
    <property type="component" value="Unassembled WGS sequence"/>
</dbReference>
<evidence type="ECO:0000256" key="5">
    <source>
        <dbReference type="SAM" id="MobiDB-lite"/>
    </source>
</evidence>
<dbReference type="GO" id="GO:0016020">
    <property type="term" value="C:membrane"/>
    <property type="evidence" value="ECO:0007669"/>
    <property type="project" value="UniProtKB-SubCell"/>
</dbReference>
<keyword evidence="2 6" id="KW-0812">Transmembrane</keyword>
<comment type="caution">
    <text evidence="7">The sequence shown here is derived from an EMBL/GenBank/DDBJ whole genome shotgun (WGS) entry which is preliminary data.</text>
</comment>
<proteinExistence type="predicted"/>
<accession>A0A9D7PSM3</accession>
<reference evidence="7" key="1">
    <citation type="submission" date="2020-10" db="EMBL/GenBank/DDBJ databases">
        <title>Connecting structure to function with the recovery of over 1000 high-quality activated sludge metagenome-assembled genomes encoding full-length rRNA genes using long-read sequencing.</title>
        <authorList>
            <person name="Singleton C.M."/>
            <person name="Petriglieri F."/>
            <person name="Kristensen J.M."/>
            <person name="Kirkegaard R.H."/>
            <person name="Michaelsen T.Y."/>
            <person name="Andersen M.H."/>
            <person name="Karst S.M."/>
            <person name="Dueholm M.S."/>
            <person name="Nielsen P.H."/>
            <person name="Albertsen M."/>
        </authorList>
    </citation>
    <scope>NUCLEOTIDE SEQUENCE</scope>
    <source>
        <strain evidence="7">Hirt_18-Q3-R61-65_BATAC.395</strain>
    </source>
</reference>
<dbReference type="InterPro" id="IPR023271">
    <property type="entry name" value="Aquaporin-like"/>
</dbReference>
<dbReference type="InterPro" id="IPR011385">
    <property type="entry name" value="Site-sp_rcmbase"/>
</dbReference>
<feature type="transmembrane region" description="Helical" evidence="6">
    <location>
        <begin position="614"/>
        <end position="633"/>
    </location>
</feature>
<evidence type="ECO:0000256" key="4">
    <source>
        <dbReference type="ARBA" id="ARBA00023136"/>
    </source>
</evidence>